<evidence type="ECO:0000313" key="3">
    <source>
        <dbReference type="Proteomes" id="UP000198850"/>
    </source>
</evidence>
<dbReference type="AlphaFoldDB" id="A0A1H4FVE1"/>
<dbReference type="STRING" id="425514.SAMN05443550_108164"/>
<dbReference type="EMBL" id="FNRA01000008">
    <property type="protein sequence ID" value="SEB01275.1"/>
    <property type="molecule type" value="Genomic_DNA"/>
</dbReference>
<name>A0A1H4FVE1_9SPHI</name>
<organism evidence="2 3">
    <name type="scientific">Pedobacter hartonius</name>
    <dbReference type="NCBI Taxonomy" id="425514"/>
    <lineage>
        <taxon>Bacteria</taxon>
        <taxon>Pseudomonadati</taxon>
        <taxon>Bacteroidota</taxon>
        <taxon>Sphingobacteriia</taxon>
        <taxon>Sphingobacteriales</taxon>
        <taxon>Sphingobacteriaceae</taxon>
        <taxon>Pedobacter</taxon>
    </lineage>
</organism>
<evidence type="ECO:0000256" key="1">
    <source>
        <dbReference type="SAM" id="MobiDB-lite"/>
    </source>
</evidence>
<gene>
    <name evidence="2" type="ORF">SAMN05443550_108164</name>
</gene>
<dbReference type="Proteomes" id="UP000198850">
    <property type="component" value="Unassembled WGS sequence"/>
</dbReference>
<evidence type="ECO:0000313" key="2">
    <source>
        <dbReference type="EMBL" id="SEB01275.1"/>
    </source>
</evidence>
<proteinExistence type="predicted"/>
<sequence length="371" mass="38325">MKKNLLTFILSLLIVGVYATPRVVDFRISSGSLLPGTLTLNANSSPTNFSATFTVQRGLAAGTAIPENVACVVDIVLTNQANTFKKSLSNTINFITDDVTSNYINRAISGSLSPSDVASGDQIQMRISYLDERGVKVTTLGGGFSYAISVPSTTPPPNPGGTNPTPGGGSVGTPPNWPIGSAGTVSTMAGIDITSSDLVYFWGVNGQVTVGNSTSTTGPTNTYVLPAGKQYTDVLDIAIAPTGLVYAWYKDGTISVGNSALNLGDYVAPKPFALPAGKTPADIVGISIAKNTSQVYTWYSDGTASTGNSTDLGAIRQPYAVNYPAGKSAGNLVDTGIAGSSGWVYAWYNDNTLSVGTSDSLAAYIAVKPVN</sequence>
<dbReference type="RefSeq" id="WP_139298328.1">
    <property type="nucleotide sequence ID" value="NZ_FNRA01000008.1"/>
</dbReference>
<accession>A0A1H4FVE1</accession>
<protein>
    <submittedName>
        <fullName evidence="2">Uncharacterized protein</fullName>
    </submittedName>
</protein>
<reference evidence="2 3" key="1">
    <citation type="submission" date="2016-10" db="EMBL/GenBank/DDBJ databases">
        <authorList>
            <person name="de Groot N.N."/>
        </authorList>
    </citation>
    <scope>NUCLEOTIDE SEQUENCE [LARGE SCALE GENOMIC DNA]</scope>
    <source>
        <strain evidence="2 3">DSM 19033</strain>
    </source>
</reference>
<feature type="region of interest" description="Disordered" evidence="1">
    <location>
        <begin position="148"/>
        <end position="178"/>
    </location>
</feature>
<keyword evidence="3" id="KW-1185">Reference proteome</keyword>
<dbReference type="OrthoDB" id="727134at2"/>